<feature type="signal peptide" evidence="5">
    <location>
        <begin position="1"/>
        <end position="24"/>
    </location>
</feature>
<keyword evidence="2 4" id="KW-0479">Metal-binding</keyword>
<dbReference type="PROSITE" id="PS51007">
    <property type="entry name" value="CYTC"/>
    <property type="match status" value="1"/>
</dbReference>
<evidence type="ECO:0000256" key="3">
    <source>
        <dbReference type="ARBA" id="ARBA00023004"/>
    </source>
</evidence>
<keyword evidence="3 4" id="KW-0408">Iron</keyword>
<evidence type="ECO:0000256" key="4">
    <source>
        <dbReference type="PROSITE-ProRule" id="PRU00433"/>
    </source>
</evidence>
<name>A0A0M2UX12_9BACT</name>
<sequence length="238" mass="26397">MKTVYKIFLGFYLCLAMVPYAVKAEDISQDNTSNDGQPSGEKAVQVVTACDGRKKVIVEGCSEGETMPAQKARKVAELLMTLMEFCEDEITAKLPKTGMSIQLSVNGMPYVTVGDTEEIPLVLVHGGRPHTERERKIWTAEKDRMIAEGYALFHNPSLGKNGISCDMCHPDASNTHPETYPKYQTQMNKAVLLRDMINWCIENPMEGAKLAEDDPKMKAVEAYILSARAGKQLEPGKH</sequence>
<dbReference type="SUPFAM" id="SSF46626">
    <property type="entry name" value="Cytochrome c"/>
    <property type="match status" value="1"/>
</dbReference>
<feature type="chain" id="PRO_5005644059" description="Cytochrome c domain-containing protein" evidence="5">
    <location>
        <begin position="25"/>
        <end position="238"/>
    </location>
</feature>
<dbReference type="Proteomes" id="UP000034954">
    <property type="component" value="Unassembled WGS sequence"/>
</dbReference>
<evidence type="ECO:0000259" key="6">
    <source>
        <dbReference type="PROSITE" id="PS51007"/>
    </source>
</evidence>
<dbReference type="GO" id="GO:0020037">
    <property type="term" value="F:heme binding"/>
    <property type="evidence" value="ECO:0007669"/>
    <property type="project" value="InterPro"/>
</dbReference>
<evidence type="ECO:0000313" key="7">
    <source>
        <dbReference type="EMBL" id="KKO20397.1"/>
    </source>
</evidence>
<evidence type="ECO:0000256" key="1">
    <source>
        <dbReference type="ARBA" id="ARBA00022617"/>
    </source>
</evidence>
<proteinExistence type="predicted"/>
<comment type="caution">
    <text evidence="7">The sequence shown here is derived from an EMBL/GenBank/DDBJ whole genome shotgun (WGS) entry which is preliminary data.</text>
</comment>
<dbReference type="AlphaFoldDB" id="A0A0M2UX12"/>
<dbReference type="Gene3D" id="1.10.760.10">
    <property type="entry name" value="Cytochrome c-like domain"/>
    <property type="match status" value="1"/>
</dbReference>
<keyword evidence="1 4" id="KW-0349">Heme</keyword>
<dbReference type="GO" id="GO:0009055">
    <property type="term" value="F:electron transfer activity"/>
    <property type="evidence" value="ECO:0007669"/>
    <property type="project" value="InterPro"/>
</dbReference>
<accession>A0A0M2UX12</accession>
<gene>
    <name evidence="7" type="ORF">BROFUL_00868</name>
</gene>
<dbReference type="EMBL" id="LAQJ01000106">
    <property type="protein sequence ID" value="KKO20397.1"/>
    <property type="molecule type" value="Genomic_DNA"/>
</dbReference>
<reference evidence="7 8" key="1">
    <citation type="journal article" date="2013" name="BMC Microbiol.">
        <title>Identification of the type II cytochrome c maturation pathway in anammox bacteria by comparative genomics.</title>
        <authorList>
            <person name="Ferousi C."/>
            <person name="Speth D.R."/>
            <person name="Reimann J."/>
            <person name="Op den Camp H.J."/>
            <person name="Allen J.W."/>
            <person name="Keltjens J.T."/>
            <person name="Jetten M.S."/>
        </authorList>
    </citation>
    <scope>NUCLEOTIDE SEQUENCE [LARGE SCALE GENOMIC DNA]</scope>
    <source>
        <strain evidence="7">RU1</strain>
    </source>
</reference>
<evidence type="ECO:0000256" key="2">
    <source>
        <dbReference type="ARBA" id="ARBA00022723"/>
    </source>
</evidence>
<keyword evidence="5" id="KW-0732">Signal</keyword>
<evidence type="ECO:0000313" key="8">
    <source>
        <dbReference type="Proteomes" id="UP000034954"/>
    </source>
</evidence>
<dbReference type="GO" id="GO:0046872">
    <property type="term" value="F:metal ion binding"/>
    <property type="evidence" value="ECO:0007669"/>
    <property type="project" value="UniProtKB-KW"/>
</dbReference>
<dbReference type="PATRIC" id="fig|380242.3.peg.1097"/>
<dbReference type="Pfam" id="PF21342">
    <property type="entry name" value="SoxA-TsdA_cyt-c"/>
    <property type="match status" value="1"/>
</dbReference>
<evidence type="ECO:0000256" key="5">
    <source>
        <dbReference type="SAM" id="SignalP"/>
    </source>
</evidence>
<dbReference type="InterPro" id="IPR009056">
    <property type="entry name" value="Cyt_c-like_dom"/>
</dbReference>
<feature type="domain" description="Cytochrome c" evidence="6">
    <location>
        <begin position="144"/>
        <end position="228"/>
    </location>
</feature>
<keyword evidence="8" id="KW-1185">Reference proteome</keyword>
<protein>
    <recommendedName>
        <fullName evidence="6">Cytochrome c domain-containing protein</fullName>
    </recommendedName>
</protein>
<organism evidence="7 8">
    <name type="scientific">Candidatus Brocadia fulgida</name>
    <dbReference type="NCBI Taxonomy" id="380242"/>
    <lineage>
        <taxon>Bacteria</taxon>
        <taxon>Pseudomonadati</taxon>
        <taxon>Planctomycetota</taxon>
        <taxon>Candidatus Brocadiia</taxon>
        <taxon>Candidatus Brocadiales</taxon>
        <taxon>Candidatus Brocadiaceae</taxon>
        <taxon>Candidatus Brocadia</taxon>
    </lineage>
</organism>
<dbReference type="InterPro" id="IPR036909">
    <property type="entry name" value="Cyt_c-like_dom_sf"/>
</dbReference>